<dbReference type="Gene3D" id="3.20.20.140">
    <property type="entry name" value="Metal-dependent hydrolases"/>
    <property type="match status" value="2"/>
</dbReference>
<dbReference type="InterPro" id="IPR011059">
    <property type="entry name" value="Metal-dep_hydrolase_composite"/>
</dbReference>
<dbReference type="PANTHER" id="PTHR43135:SF3">
    <property type="entry name" value="ALPHA-D-RIBOSE 1-METHYLPHOSPHONATE 5-TRIPHOSPHATE DIPHOSPHATASE"/>
    <property type="match status" value="1"/>
</dbReference>
<dbReference type="Pfam" id="PF01979">
    <property type="entry name" value="Amidohydro_1"/>
    <property type="match status" value="1"/>
</dbReference>
<dbReference type="InterPro" id="IPR006680">
    <property type="entry name" value="Amidohydro-rel"/>
</dbReference>
<evidence type="ECO:0000313" key="3">
    <source>
        <dbReference type="EMBL" id="VUC31672.1"/>
    </source>
</evidence>
<organism evidence="3 4">
    <name type="scientific">Bionectria ochroleuca</name>
    <name type="common">Gliocladium roseum</name>
    <dbReference type="NCBI Taxonomy" id="29856"/>
    <lineage>
        <taxon>Eukaryota</taxon>
        <taxon>Fungi</taxon>
        <taxon>Dikarya</taxon>
        <taxon>Ascomycota</taxon>
        <taxon>Pezizomycotina</taxon>
        <taxon>Sordariomycetes</taxon>
        <taxon>Hypocreomycetidae</taxon>
        <taxon>Hypocreales</taxon>
        <taxon>Bionectriaceae</taxon>
        <taxon>Clonostachys</taxon>
    </lineage>
</organism>
<protein>
    <recommendedName>
        <fullName evidence="2">Amidohydrolase-related domain-containing protein</fullName>
    </recommendedName>
</protein>
<dbReference type="InterPro" id="IPR032466">
    <property type="entry name" value="Metal_Hydrolase"/>
</dbReference>
<keyword evidence="4" id="KW-1185">Reference proteome</keyword>
<reference evidence="3 4" key="1">
    <citation type="submission" date="2019-06" db="EMBL/GenBank/DDBJ databases">
        <authorList>
            <person name="Broberg M."/>
        </authorList>
    </citation>
    <scope>NUCLEOTIDE SEQUENCE [LARGE SCALE GENOMIC DNA]</scope>
</reference>
<dbReference type="SUPFAM" id="SSF51338">
    <property type="entry name" value="Composite domain of metallo-dependent hydrolases"/>
    <property type="match status" value="1"/>
</dbReference>
<name>A0ABY6ULL5_BIOOC</name>
<evidence type="ECO:0000259" key="2">
    <source>
        <dbReference type="Pfam" id="PF01979"/>
    </source>
</evidence>
<gene>
    <name evidence="3" type="ORF">CLO192961_LOCUS305669</name>
</gene>
<feature type="region of interest" description="Disordered" evidence="1">
    <location>
        <begin position="1"/>
        <end position="20"/>
    </location>
</feature>
<dbReference type="Proteomes" id="UP000766486">
    <property type="component" value="Unassembled WGS sequence"/>
</dbReference>
<evidence type="ECO:0000313" key="4">
    <source>
        <dbReference type="Proteomes" id="UP000766486"/>
    </source>
</evidence>
<evidence type="ECO:0000256" key="1">
    <source>
        <dbReference type="SAM" id="MobiDB-lite"/>
    </source>
</evidence>
<dbReference type="SUPFAM" id="SSF51556">
    <property type="entry name" value="Metallo-dependent hydrolases"/>
    <property type="match status" value="1"/>
</dbReference>
<proteinExistence type="predicted"/>
<dbReference type="PANTHER" id="PTHR43135">
    <property type="entry name" value="ALPHA-D-RIBOSE 1-METHYLPHOSPHONATE 5-TRIPHOSPHATE DIPHOSPHATASE"/>
    <property type="match status" value="1"/>
</dbReference>
<accession>A0ABY6ULL5</accession>
<feature type="region of interest" description="Disordered" evidence="1">
    <location>
        <begin position="519"/>
        <end position="544"/>
    </location>
</feature>
<feature type="domain" description="Amidohydrolase-related" evidence="2">
    <location>
        <begin position="160"/>
        <end position="505"/>
    </location>
</feature>
<sequence length="927" mass="101084">MKHNPLMDDQLSNWQNRPRAPKSRIRVIEKNFLLCCIVAVLTVYLVSNNWHYSPPENSPPQGHFTLPPEDLEYGLEQCALNQQRPIVNWGSAATRLAKPRSGPRTVLSNATLIDGDGQVTPGCTIEMQDGIIISVSTVTAMLDTTTHSYDTTEINLHGRVVTPGLVDMHSHIGIRETPQLWATEDVTEYSSPATPWGRAVDAIKASDQAFPVVASGGVTTSLVLTGAKNSISGEGAVLKMKKGESVNDLLVNLTEFGGKPQRYLKMAMGENQKRQFQNVPGGPVSRLGESYVYRKAYDNARRVKQSQDMWCEIASTQAGRARLTTEYPRSLEWQTLVDVLRGDVRVNIHGYETEDILAMFDHSDEFGFNITALHHGLHADSVADEVKRRNIAVVGFTDSWGDKWENYNVSLYFPKRIADHGIPLAFTRDHPALHGQFLIYEAQIAHHFGVDAKLAISSIMSVPAKLIGLDNRIGFVRPGYDADLVVWDRHPLRVGASPLQVFIEGQSVVTATSDVWRRSREYPKDAPPSRPESETDRTTHSPVGQTDVIITGLVSSFLGVDNKRSEELQSSNMTAIIQNGRVTCVGGERCANIAKQAAEDGVAVVHIENGFILPGLTIPTRQHGLAEMALEPSTTDGSSSGDNFKNPPETRFGLTLGGIHLQSAYHAGVTRIVTPPLTTGFFHGISARFRAGATSVLDDEAVSDPNVALHFTVGHEAKGLSTPSVSIQIQTLRDLLISSEPPHPAFQQAAKGIIPIVVHTNNKDVIAHMIALKRETNAHIVIMGGAEAHLLAAELSEVGIPVIVAPFWGCEPLFWDSRHCLPGPPLTDSLGPQVLIKAGVMVGIGNWDNMNNHIQSSIWEAGWLAGPTNHSLALDLVTTNVEKALKLPEAGDVVVYEGNPFEFGARVALSLEEGLIRSFFPDADATE</sequence>
<comment type="caution">
    <text evidence="3">The sequence shown here is derived from an EMBL/GenBank/DDBJ whole genome shotgun (WGS) entry which is preliminary data.</text>
</comment>
<dbReference type="InterPro" id="IPR051781">
    <property type="entry name" value="Metallo-dep_Hydrolase"/>
</dbReference>
<dbReference type="EMBL" id="CABFNS010000833">
    <property type="protein sequence ID" value="VUC31672.1"/>
    <property type="molecule type" value="Genomic_DNA"/>
</dbReference>